<dbReference type="PRINTS" id="PR00260">
    <property type="entry name" value="CHEMTRNSDUCR"/>
</dbReference>
<dbReference type="InterPro" id="IPR051310">
    <property type="entry name" value="MCP_chemotaxis"/>
</dbReference>
<evidence type="ECO:0000256" key="4">
    <source>
        <dbReference type="SAM" id="Coils"/>
    </source>
</evidence>
<keyword evidence="10" id="KW-1185">Reference proteome</keyword>
<dbReference type="CDD" id="cd19411">
    <property type="entry name" value="MCP2201-like_sensor"/>
    <property type="match status" value="1"/>
</dbReference>
<dbReference type="Gene3D" id="6.10.340.10">
    <property type="match status" value="1"/>
</dbReference>
<evidence type="ECO:0000313" key="9">
    <source>
        <dbReference type="EMBL" id="USI74725.1"/>
    </source>
</evidence>
<comment type="similarity">
    <text evidence="2">Belongs to the methyl-accepting chemotaxis (MCP) protein family.</text>
</comment>
<dbReference type="SUPFAM" id="SSF158472">
    <property type="entry name" value="HAMP domain-like"/>
    <property type="match status" value="1"/>
</dbReference>
<dbReference type="SMART" id="SM00304">
    <property type="entry name" value="HAMP"/>
    <property type="match status" value="2"/>
</dbReference>
<dbReference type="Pfam" id="PF00672">
    <property type="entry name" value="HAMP"/>
    <property type="match status" value="1"/>
</dbReference>
<feature type="domain" description="HAMP" evidence="8">
    <location>
        <begin position="274"/>
        <end position="320"/>
    </location>
</feature>
<keyword evidence="6" id="KW-0812">Transmembrane</keyword>
<reference evidence="9" key="1">
    <citation type="journal article" date="2022" name="Toxins">
        <title>Genomic Analysis of Sphingopyxis sp. USTB-05 for Biodegrading Cyanobacterial Hepatotoxins.</title>
        <authorList>
            <person name="Liu C."/>
            <person name="Xu Q."/>
            <person name="Zhao Z."/>
            <person name="Zhang H."/>
            <person name="Liu X."/>
            <person name="Yin C."/>
            <person name="Liu Y."/>
            <person name="Yan H."/>
        </authorList>
    </citation>
    <scope>NUCLEOTIDE SEQUENCE</scope>
    <source>
        <strain evidence="9">NBD5</strain>
    </source>
</reference>
<evidence type="ECO:0000259" key="7">
    <source>
        <dbReference type="PROSITE" id="PS50111"/>
    </source>
</evidence>
<keyword evidence="4" id="KW-0175">Coiled coil</keyword>
<feature type="region of interest" description="Disordered" evidence="5">
    <location>
        <begin position="584"/>
        <end position="619"/>
    </location>
</feature>
<evidence type="ECO:0000259" key="8">
    <source>
        <dbReference type="PROSITE" id="PS50885"/>
    </source>
</evidence>
<proteinExistence type="inferred from homology"/>
<keyword evidence="1" id="KW-0145">Chemotaxis</keyword>
<feature type="coiled-coil region" evidence="4">
    <location>
        <begin position="337"/>
        <end position="364"/>
    </location>
</feature>
<evidence type="ECO:0000313" key="10">
    <source>
        <dbReference type="Proteomes" id="UP001056937"/>
    </source>
</evidence>
<keyword evidence="3" id="KW-0807">Transducer</keyword>
<keyword evidence="6" id="KW-0472">Membrane</keyword>
<feature type="transmembrane region" description="Helical" evidence="6">
    <location>
        <begin position="189"/>
        <end position="210"/>
    </location>
</feature>
<dbReference type="RefSeq" id="WP_252168539.1">
    <property type="nucleotide sequence ID" value="NZ_CP084931.1"/>
</dbReference>
<accession>A0ABY4XCM4</accession>
<feature type="compositionally biased region" description="Low complexity" evidence="5">
    <location>
        <begin position="584"/>
        <end position="610"/>
    </location>
</feature>
<dbReference type="Pfam" id="PF00015">
    <property type="entry name" value="MCPsignal"/>
    <property type="match status" value="1"/>
</dbReference>
<dbReference type="CDD" id="cd06225">
    <property type="entry name" value="HAMP"/>
    <property type="match status" value="1"/>
</dbReference>
<dbReference type="CDD" id="cd11386">
    <property type="entry name" value="MCP_signal"/>
    <property type="match status" value="1"/>
</dbReference>
<dbReference type="EMBL" id="CP084931">
    <property type="protein sequence ID" value="USI74725.1"/>
    <property type="molecule type" value="Genomic_DNA"/>
</dbReference>
<dbReference type="InterPro" id="IPR004090">
    <property type="entry name" value="Chemotax_Me-accpt_rcpt"/>
</dbReference>
<name>A0ABY4XCM4_9SPHN</name>
<protein>
    <submittedName>
        <fullName evidence="9">Methyl-accepting chemotaxis protein</fullName>
    </submittedName>
</protein>
<evidence type="ECO:0000256" key="1">
    <source>
        <dbReference type="ARBA" id="ARBA00022500"/>
    </source>
</evidence>
<dbReference type="SMART" id="SM00283">
    <property type="entry name" value="MA"/>
    <property type="match status" value="1"/>
</dbReference>
<feature type="domain" description="Methyl-accepting transducer" evidence="7">
    <location>
        <begin position="325"/>
        <end position="554"/>
    </location>
</feature>
<dbReference type="PANTHER" id="PTHR43531">
    <property type="entry name" value="PROTEIN ICFG"/>
    <property type="match status" value="1"/>
</dbReference>
<evidence type="ECO:0000256" key="5">
    <source>
        <dbReference type="SAM" id="MobiDB-lite"/>
    </source>
</evidence>
<dbReference type="Pfam" id="PF12729">
    <property type="entry name" value="4HB_MCP_1"/>
    <property type="match status" value="1"/>
</dbReference>
<dbReference type="PROSITE" id="PS50885">
    <property type="entry name" value="HAMP"/>
    <property type="match status" value="2"/>
</dbReference>
<evidence type="ECO:0000256" key="2">
    <source>
        <dbReference type="ARBA" id="ARBA00029447"/>
    </source>
</evidence>
<evidence type="ECO:0000256" key="6">
    <source>
        <dbReference type="SAM" id="Phobius"/>
    </source>
</evidence>
<dbReference type="PROSITE" id="PS50111">
    <property type="entry name" value="CHEMOTAXIS_TRANSDUC_2"/>
    <property type="match status" value="1"/>
</dbReference>
<dbReference type="Gene3D" id="1.10.287.950">
    <property type="entry name" value="Methyl-accepting chemotaxis protein"/>
    <property type="match status" value="1"/>
</dbReference>
<gene>
    <name evidence="9" type="ORF">LHA26_18415</name>
</gene>
<evidence type="ECO:0000256" key="3">
    <source>
        <dbReference type="PROSITE-ProRule" id="PRU00284"/>
    </source>
</evidence>
<dbReference type="SUPFAM" id="SSF58104">
    <property type="entry name" value="Methyl-accepting chemotaxis protein (MCP) signaling domain"/>
    <property type="match status" value="1"/>
</dbReference>
<keyword evidence="6" id="KW-1133">Transmembrane helix</keyword>
<feature type="domain" description="HAMP" evidence="8">
    <location>
        <begin position="211"/>
        <end position="264"/>
    </location>
</feature>
<dbReference type="Proteomes" id="UP001056937">
    <property type="component" value="Chromosome 2"/>
</dbReference>
<sequence>MRLSNLPISRKLTLSFGILLLAFGLLGGLAILKLSTLSDTAEELGVDRRIKLEAAGAIANTVSDVRIAEADHVLARDADTLARSEAAVRTARALIASKIDWLEPRVNLPAMRAALEAFKSENNAYVAVSDQVLALGRREGGEAALAAFRASRPAYDRFSAAADTMRTAQSHVMDERVEAAKSLYRSARLVILIALLGVAGLCVAMLVLLVRSIAAPVTAVTHGLGALARGDRSVTVAVGDRGDEIGLLARAMEGLRAQLEGAEQAKEEQARLIIASIGSGLEALSRGDLTYRVTAELDGNFVKLKNDYNGALDSLATTMAAFTEAASGINSGSVEIRQASEDLSNRTEQQAASLEETAAALSQVTTTVRSAAEDAQRASRVVEAARGDAEQSGQVVKRAVEAMEGIERTAREINDIISVIDGIAFQTNLLALNAGVEAARAGDAGKGFAVVASEVRALAERSAEAAKDIKAKITASGEQVATGVDLVTETGKALGRIVASVGEISGLMGQIATSAEVQSAGLTQVNTAVSEMDSMTQQNAAMAEEATAAARSLAGQADQLAVEVSRFKLDATAGRGTRAPVVPLKRAAPASRKPASRPAIAARGGAAPALRSEEDWTDF</sequence>
<dbReference type="InterPro" id="IPR004089">
    <property type="entry name" value="MCPsignal_dom"/>
</dbReference>
<dbReference type="InterPro" id="IPR003660">
    <property type="entry name" value="HAMP_dom"/>
</dbReference>
<feature type="coiled-coil region" evidence="4">
    <location>
        <begin position="245"/>
        <end position="272"/>
    </location>
</feature>
<dbReference type="PANTHER" id="PTHR43531:SF11">
    <property type="entry name" value="METHYL-ACCEPTING CHEMOTAXIS PROTEIN 3"/>
    <property type="match status" value="1"/>
</dbReference>
<dbReference type="InterPro" id="IPR047347">
    <property type="entry name" value="YvaQ-like_sensor"/>
</dbReference>
<dbReference type="InterPro" id="IPR024478">
    <property type="entry name" value="HlyB_4HB_MCP"/>
</dbReference>
<organism evidence="9 10">
    <name type="scientific">Sphingomonas morindae</name>
    <dbReference type="NCBI Taxonomy" id="1541170"/>
    <lineage>
        <taxon>Bacteria</taxon>
        <taxon>Pseudomonadati</taxon>
        <taxon>Pseudomonadota</taxon>
        <taxon>Alphaproteobacteria</taxon>
        <taxon>Sphingomonadales</taxon>
        <taxon>Sphingomonadaceae</taxon>
        <taxon>Sphingomonas</taxon>
    </lineage>
</organism>
<feature type="transmembrane region" description="Helical" evidence="6">
    <location>
        <begin position="12"/>
        <end position="32"/>
    </location>
</feature>